<sequence length="418" mass="45216">MTLLHTMAPHPRKWFHAPWEFREAALAATLTLALGFAVQYSLGGAGITMPAWPLNGIILALIALATLTLGLSFRNHPMVQWLGGIPLGLSLILSLAILSFIGGMVPQGAAGNPAAMQLGLYSIFSSWPFALTVAIFFVNLGLSLVWKTIPFSPKNLQFILFHAGFWIALACGIFGSSDLQRLVVPVYEGRSTSRGLVSGEGRDVVELPFSIKLHDFSIEEYPPQLMFYDPESDRFIMAGSQAVTEVHKGTRVSWKGTDVEVTEFMTSAMPGPSGNPVAAPPSAGIPYAKVRITGSGAQPDTWLSTGGPGMRPYVAGIDSQILIMVPGSPKSYRSAVTLQAEGGRSLEAELEVNKPVNFEGWKIYQMGYDEESGRFSTLSLLEAIRDPWLPGVYLGFFMILGGNALFFWNGIKRSGVQA</sequence>
<dbReference type="PANTHER" id="PTHR31566">
    <property type="entry name" value="CYTOCHROME C BIOGENESIS PROTEIN CCS1, CHLOROPLASTIC"/>
    <property type="match status" value="1"/>
</dbReference>
<feature type="transmembrane region" description="Helical" evidence="6">
    <location>
        <begin position="158"/>
        <end position="175"/>
    </location>
</feature>
<keyword evidence="9" id="KW-1185">Reference proteome</keyword>
<feature type="domain" description="ResB-like" evidence="7">
    <location>
        <begin position="327"/>
        <end position="372"/>
    </location>
</feature>
<dbReference type="KEGG" id="plt:Plut_1573"/>
<dbReference type="HOGENOM" id="CLU_058412_0_0_10"/>
<reference evidence="9" key="1">
    <citation type="submission" date="2005-08" db="EMBL/GenBank/DDBJ databases">
        <title>Complete sequence of Pelodictyon luteolum DSM 273.</title>
        <authorList>
            <consortium name="US DOE Joint Genome Institute"/>
            <person name="Copeland A."/>
            <person name="Lucas S."/>
            <person name="Lapidus A."/>
            <person name="Barry K."/>
            <person name="Detter J.C."/>
            <person name="Glavina T."/>
            <person name="Hammon N."/>
            <person name="Israni S."/>
            <person name="Pitluck S."/>
            <person name="Bryant D."/>
            <person name="Schmutz J."/>
            <person name="Larimer F."/>
            <person name="Land M."/>
            <person name="Kyrpides N."/>
            <person name="Ivanova N."/>
            <person name="Richardson P."/>
        </authorList>
    </citation>
    <scope>NUCLEOTIDE SEQUENCE [LARGE SCALE GENOMIC DNA]</scope>
    <source>
        <strain evidence="9">DSM 273 / BCRC 81028 / 2530</strain>
    </source>
</reference>
<keyword evidence="2 6" id="KW-0812">Transmembrane</keyword>
<keyword evidence="4 6" id="KW-1133">Transmembrane helix</keyword>
<dbReference type="Proteomes" id="UP000002709">
    <property type="component" value="Chromosome"/>
</dbReference>
<evidence type="ECO:0000259" key="7">
    <source>
        <dbReference type="Pfam" id="PF05140"/>
    </source>
</evidence>
<dbReference type="InterPro" id="IPR007816">
    <property type="entry name" value="ResB-like_domain"/>
</dbReference>
<gene>
    <name evidence="8" type="ordered locus">Plut_1573</name>
</gene>
<feature type="transmembrane region" description="Helical" evidence="6">
    <location>
        <begin position="125"/>
        <end position="146"/>
    </location>
</feature>
<dbReference type="eggNOG" id="COG1333">
    <property type="taxonomic scope" value="Bacteria"/>
</dbReference>
<feature type="transmembrane region" description="Helical" evidence="6">
    <location>
        <begin position="388"/>
        <end position="408"/>
    </location>
</feature>
<keyword evidence="3" id="KW-0201">Cytochrome c-type biogenesis</keyword>
<dbReference type="AlphaFoldDB" id="Q3B2K4"/>
<dbReference type="InterPro" id="IPR023494">
    <property type="entry name" value="Cyt_c_bgen_Ccs1/CcsB/ResB"/>
</dbReference>
<comment type="subcellular location">
    <subcellularLocation>
        <location evidence="1">Membrane</location>
        <topology evidence="1">Multi-pass membrane protein</topology>
    </subcellularLocation>
</comment>
<dbReference type="GO" id="GO:0017004">
    <property type="term" value="P:cytochrome complex assembly"/>
    <property type="evidence" value="ECO:0007669"/>
    <property type="project" value="UniProtKB-KW"/>
</dbReference>
<keyword evidence="5 6" id="KW-0472">Membrane</keyword>
<accession>Q3B2K4</accession>
<name>Q3B2K4_CHLL3</name>
<evidence type="ECO:0000256" key="1">
    <source>
        <dbReference type="ARBA" id="ARBA00004141"/>
    </source>
</evidence>
<feature type="transmembrane region" description="Helical" evidence="6">
    <location>
        <begin position="53"/>
        <end position="73"/>
    </location>
</feature>
<dbReference type="PANTHER" id="PTHR31566:SF5">
    <property type="entry name" value="RESB-LIKE DOMAIN-CONTAINING PROTEIN"/>
    <property type="match status" value="1"/>
</dbReference>
<dbReference type="STRING" id="319225.Plut_1573"/>
<dbReference type="GO" id="GO:0016020">
    <property type="term" value="C:membrane"/>
    <property type="evidence" value="ECO:0007669"/>
    <property type="project" value="UniProtKB-SubCell"/>
</dbReference>
<evidence type="ECO:0000256" key="2">
    <source>
        <dbReference type="ARBA" id="ARBA00022692"/>
    </source>
</evidence>
<organism evidence="8 9">
    <name type="scientific">Chlorobium luteolum (strain DSM 273 / BCRC 81028 / 2530)</name>
    <name type="common">Pelodictyon luteolum</name>
    <dbReference type="NCBI Taxonomy" id="319225"/>
    <lineage>
        <taxon>Bacteria</taxon>
        <taxon>Pseudomonadati</taxon>
        <taxon>Chlorobiota</taxon>
        <taxon>Chlorobiia</taxon>
        <taxon>Chlorobiales</taxon>
        <taxon>Chlorobiaceae</taxon>
        <taxon>Chlorobium/Pelodictyon group</taxon>
        <taxon>Pelodictyon</taxon>
    </lineage>
</organism>
<feature type="transmembrane region" description="Helical" evidence="6">
    <location>
        <begin position="85"/>
        <end position="105"/>
    </location>
</feature>
<evidence type="ECO:0000256" key="5">
    <source>
        <dbReference type="ARBA" id="ARBA00023136"/>
    </source>
</evidence>
<evidence type="ECO:0000256" key="4">
    <source>
        <dbReference type="ARBA" id="ARBA00022989"/>
    </source>
</evidence>
<evidence type="ECO:0000313" key="8">
    <source>
        <dbReference type="EMBL" id="ABB24427.1"/>
    </source>
</evidence>
<proteinExistence type="predicted"/>
<dbReference type="EMBL" id="CP000096">
    <property type="protein sequence ID" value="ABB24427.1"/>
    <property type="molecule type" value="Genomic_DNA"/>
</dbReference>
<evidence type="ECO:0000256" key="6">
    <source>
        <dbReference type="SAM" id="Phobius"/>
    </source>
</evidence>
<dbReference type="Pfam" id="PF05140">
    <property type="entry name" value="ResB"/>
    <property type="match status" value="1"/>
</dbReference>
<evidence type="ECO:0000313" key="9">
    <source>
        <dbReference type="Proteomes" id="UP000002709"/>
    </source>
</evidence>
<protein>
    <recommendedName>
        <fullName evidence="7">ResB-like domain-containing protein</fullName>
    </recommendedName>
</protein>
<evidence type="ECO:0000256" key="3">
    <source>
        <dbReference type="ARBA" id="ARBA00022748"/>
    </source>
</evidence>